<evidence type="ECO:0000313" key="1">
    <source>
        <dbReference type="EMBL" id="PJZ23906.1"/>
    </source>
</evidence>
<dbReference type="Proteomes" id="UP000232196">
    <property type="component" value="Unassembled WGS sequence"/>
</dbReference>
<gene>
    <name evidence="1" type="ORF">CH357_18725</name>
</gene>
<keyword evidence="2" id="KW-1185">Reference proteome</keyword>
<organism evidence="1 2">
    <name type="scientific">Leptospira hartskeerlii</name>
    <dbReference type="NCBI Taxonomy" id="2023177"/>
    <lineage>
        <taxon>Bacteria</taxon>
        <taxon>Pseudomonadati</taxon>
        <taxon>Spirochaetota</taxon>
        <taxon>Spirochaetia</taxon>
        <taxon>Leptospirales</taxon>
        <taxon>Leptospiraceae</taxon>
        <taxon>Leptospira</taxon>
    </lineage>
</organism>
<name>A0A2M9X884_9LEPT</name>
<dbReference type="EMBL" id="NPDN01000016">
    <property type="protein sequence ID" value="PJZ23906.1"/>
    <property type="molecule type" value="Genomic_DNA"/>
</dbReference>
<protein>
    <submittedName>
        <fullName evidence="1">Uncharacterized protein</fullName>
    </submittedName>
</protein>
<dbReference type="RefSeq" id="WP_100708294.1">
    <property type="nucleotide sequence ID" value="NZ_NPDL01000001.1"/>
</dbReference>
<accession>A0A2M9X884</accession>
<evidence type="ECO:0000313" key="2">
    <source>
        <dbReference type="Proteomes" id="UP000232196"/>
    </source>
</evidence>
<comment type="caution">
    <text evidence="1">The sequence shown here is derived from an EMBL/GenBank/DDBJ whole genome shotgun (WGS) entry which is preliminary data.</text>
</comment>
<reference evidence="1 2" key="1">
    <citation type="submission" date="2017-07" db="EMBL/GenBank/DDBJ databases">
        <title>Leptospira spp. isolated from tropical soils.</title>
        <authorList>
            <person name="Thibeaux R."/>
            <person name="Iraola G."/>
            <person name="Ferres I."/>
            <person name="Bierque E."/>
            <person name="Girault D."/>
            <person name="Soupe-Gilbert M.-E."/>
            <person name="Picardeau M."/>
            <person name="Goarant C."/>
        </authorList>
    </citation>
    <scope>NUCLEOTIDE SEQUENCE [LARGE SCALE GENOMIC DNA]</scope>
    <source>
        <strain evidence="1 2">MCA1-C-A1</strain>
    </source>
</reference>
<proteinExistence type="predicted"/>
<dbReference type="AlphaFoldDB" id="A0A2M9X884"/>
<sequence>MNLAKVIFIKLIIVVIWFSTNINCVRASGLEYNNLIVTNINPSKCLPVASVIIKIHHEKKDPDDSNSERFGFQDNFNEAGLKTEFKDFITNHFRTDDLYDSTAVFKYSEISDSSNTFFRFIGIITSGIIPITIDRESKVSLEIVERKKVLFSQTIEAKWSASFSIFGLNFWGDKVEVKQKEIINSSLESLLSSASQKLKADCSSKPIKTKIL</sequence>